<protein>
    <submittedName>
        <fullName evidence="1">HAD domain-containing protein</fullName>
    </submittedName>
</protein>
<dbReference type="Pfam" id="PF18143">
    <property type="entry name" value="HAD_SAK_2"/>
    <property type="match status" value="1"/>
</dbReference>
<dbReference type="EMBL" id="JBGUAW010000013">
    <property type="protein sequence ID" value="MFA9462414.1"/>
    <property type="molecule type" value="Genomic_DNA"/>
</dbReference>
<accession>A0ABV4U0Q8</accession>
<sequence length="174" mass="19271">MVTANRVLFLDFDGVVNRRSTLAPGQGRFDSGTVNEGEGCTWRWVDPERCALLEDRLVGRVRDLVVEAEAQVIVSSDWRTVLELGEISDLLAAAGWPDAPLVGTTDPDLAYSFCRRFEEVADWLRRNGEPVAWVALDDQWGDRDGLGYPVVEVDPEQGLQDDDVARALAILNGQ</sequence>
<evidence type="ECO:0000313" key="1">
    <source>
        <dbReference type="EMBL" id="MFA9462414.1"/>
    </source>
</evidence>
<comment type="caution">
    <text evidence="1">The sequence shown here is derived from an EMBL/GenBank/DDBJ whole genome shotgun (WGS) entry which is preliminary data.</text>
</comment>
<name>A0ABV4U0Q8_9GAMM</name>
<dbReference type="Proteomes" id="UP001575181">
    <property type="component" value="Unassembled WGS sequence"/>
</dbReference>
<organism evidence="1 2">
    <name type="scientific">Thiohalorhabdus methylotrophus</name>
    <dbReference type="NCBI Taxonomy" id="3242694"/>
    <lineage>
        <taxon>Bacteria</taxon>
        <taxon>Pseudomonadati</taxon>
        <taxon>Pseudomonadota</taxon>
        <taxon>Gammaproteobacteria</taxon>
        <taxon>Thiohalorhabdales</taxon>
        <taxon>Thiohalorhabdaceae</taxon>
        <taxon>Thiohalorhabdus</taxon>
    </lineage>
</organism>
<evidence type="ECO:0000313" key="2">
    <source>
        <dbReference type="Proteomes" id="UP001575181"/>
    </source>
</evidence>
<dbReference type="RefSeq" id="WP_373657201.1">
    <property type="nucleotide sequence ID" value="NZ_JBGUAW010000013.1"/>
</dbReference>
<proteinExistence type="predicted"/>
<gene>
    <name evidence="1" type="ORF">ACERLL_16510</name>
</gene>
<reference evidence="1 2" key="1">
    <citation type="submission" date="2024-08" db="EMBL/GenBank/DDBJ databases">
        <title>Whole-genome sequencing of halo(alkali)philic microorganisms from hypersaline lakes.</title>
        <authorList>
            <person name="Sorokin D.Y."/>
            <person name="Merkel A.Y."/>
            <person name="Messina E."/>
            <person name="Yakimov M."/>
        </authorList>
    </citation>
    <scope>NUCLEOTIDE SEQUENCE [LARGE SCALE GENOMIC DNA]</scope>
    <source>
        <strain evidence="1 2">Cl-TMA</strain>
    </source>
</reference>
<keyword evidence="2" id="KW-1185">Reference proteome</keyword>